<comment type="caution">
    <text evidence="1">The sequence shown here is derived from an EMBL/GenBank/DDBJ whole genome shotgun (WGS) entry which is preliminary data.</text>
</comment>
<dbReference type="AlphaFoldDB" id="A0A0F8Z416"/>
<accession>A0A0F8Z416</accession>
<sequence length="349" mass="35104">NWNVLAVIPDVILPSVAGFTITATNVNASVTNNDLVAASIDCLCWSIHTDDRAFGAVQTVVLTPQPFVPSYGASALGFSPARTIFVAQSGGHATTIAGGIALASALVPAPSAADPATVLVFPSVYPEAPLIIPSFVSLIGMGGTDATIIAATTATAPLITGMTGALVQGFTLRGADGVGGVGIFHSAAGIFTCRTLIVRDCTTAVRATGAGSIFIAIDVTVIRVPGETLTTAYRCDTGANLNAASVRAFGVVGTPIAVGFDVDGVGSDFVAQGVVCVDVDDSLRAGGSGLLNVNGGEVRRPVNGFHVLANGTIDATGIEIEDGSGFDLLVDAASSTFRGVANAIRTDRI</sequence>
<dbReference type="EMBL" id="LAZR01065802">
    <property type="protein sequence ID" value="KKK54821.1"/>
    <property type="molecule type" value="Genomic_DNA"/>
</dbReference>
<feature type="non-terminal residue" evidence="1">
    <location>
        <position position="1"/>
    </location>
</feature>
<gene>
    <name evidence="1" type="ORF">LCGC14_3080830</name>
</gene>
<dbReference type="InterPro" id="IPR011050">
    <property type="entry name" value="Pectin_lyase_fold/virulence"/>
</dbReference>
<organism evidence="1">
    <name type="scientific">marine sediment metagenome</name>
    <dbReference type="NCBI Taxonomy" id="412755"/>
    <lineage>
        <taxon>unclassified sequences</taxon>
        <taxon>metagenomes</taxon>
        <taxon>ecological metagenomes</taxon>
    </lineage>
</organism>
<dbReference type="SUPFAM" id="SSF51126">
    <property type="entry name" value="Pectin lyase-like"/>
    <property type="match status" value="1"/>
</dbReference>
<feature type="non-terminal residue" evidence="1">
    <location>
        <position position="349"/>
    </location>
</feature>
<name>A0A0F8Z416_9ZZZZ</name>
<proteinExistence type="predicted"/>
<reference evidence="1" key="1">
    <citation type="journal article" date="2015" name="Nature">
        <title>Complex archaea that bridge the gap between prokaryotes and eukaryotes.</title>
        <authorList>
            <person name="Spang A."/>
            <person name="Saw J.H."/>
            <person name="Jorgensen S.L."/>
            <person name="Zaremba-Niedzwiedzka K."/>
            <person name="Martijn J."/>
            <person name="Lind A.E."/>
            <person name="van Eijk R."/>
            <person name="Schleper C."/>
            <person name="Guy L."/>
            <person name="Ettema T.J."/>
        </authorList>
    </citation>
    <scope>NUCLEOTIDE SEQUENCE</scope>
</reference>
<evidence type="ECO:0000313" key="1">
    <source>
        <dbReference type="EMBL" id="KKK54821.1"/>
    </source>
</evidence>
<protein>
    <submittedName>
        <fullName evidence="1">Uncharacterized protein</fullName>
    </submittedName>
</protein>